<feature type="transmembrane region" description="Helical" evidence="6">
    <location>
        <begin position="45"/>
        <end position="61"/>
    </location>
</feature>
<keyword evidence="5 6" id="KW-0472">Membrane</keyword>
<feature type="transmembrane region" description="Helical" evidence="6">
    <location>
        <begin position="97"/>
        <end position="120"/>
    </location>
</feature>
<dbReference type="Pfam" id="PF04241">
    <property type="entry name" value="DUF423"/>
    <property type="match status" value="1"/>
</dbReference>
<name>A0A520S744_9GAMM</name>
<protein>
    <submittedName>
        <fullName evidence="7">DUF423 domain-containing protein</fullName>
    </submittedName>
</protein>
<evidence type="ECO:0000256" key="6">
    <source>
        <dbReference type="SAM" id="Phobius"/>
    </source>
</evidence>
<feature type="transmembrane region" description="Helical" evidence="6">
    <location>
        <begin position="73"/>
        <end position="91"/>
    </location>
</feature>
<proteinExistence type="inferred from homology"/>
<reference evidence="7 8" key="1">
    <citation type="submission" date="2019-02" db="EMBL/GenBank/DDBJ databases">
        <title>Prokaryotic population dynamics and viral predation in marine succession experiment using metagenomics: the confinement effect.</title>
        <authorList>
            <person name="Haro-Moreno J.M."/>
            <person name="Rodriguez-Valera F."/>
            <person name="Lopez-Perez M."/>
        </authorList>
    </citation>
    <scope>NUCLEOTIDE SEQUENCE [LARGE SCALE GENOMIC DNA]</scope>
    <source>
        <strain evidence="7">MED-G158</strain>
    </source>
</reference>
<dbReference type="PANTHER" id="PTHR43461">
    <property type="entry name" value="TRANSMEMBRANE PROTEIN 256"/>
    <property type="match status" value="1"/>
</dbReference>
<dbReference type="AlphaFoldDB" id="A0A520S744"/>
<sequence>MAKHILILASINGFLVVAIGAFGAHGLESLLDSAALATYKTGVDYHVFHTLALFGCGLLAVNHPDSVQLRLAARLFLLGIIFFAGSLYLLSVTGISWLGAITPIGGVGFLGGWTCLGWFATTQELSSANK</sequence>
<dbReference type="EMBL" id="SHAH01000002">
    <property type="protein sequence ID" value="RZO78239.1"/>
    <property type="molecule type" value="Genomic_DNA"/>
</dbReference>
<dbReference type="PANTHER" id="PTHR43461:SF1">
    <property type="entry name" value="TRANSMEMBRANE PROTEIN 256"/>
    <property type="match status" value="1"/>
</dbReference>
<evidence type="ECO:0000256" key="5">
    <source>
        <dbReference type="ARBA" id="ARBA00023136"/>
    </source>
</evidence>
<comment type="subcellular location">
    <subcellularLocation>
        <location evidence="1">Membrane</location>
        <topology evidence="1">Multi-pass membrane protein</topology>
    </subcellularLocation>
</comment>
<evidence type="ECO:0000313" key="8">
    <source>
        <dbReference type="Proteomes" id="UP000320404"/>
    </source>
</evidence>
<comment type="caution">
    <text evidence="7">The sequence shown here is derived from an EMBL/GenBank/DDBJ whole genome shotgun (WGS) entry which is preliminary data.</text>
</comment>
<keyword evidence="4 6" id="KW-1133">Transmembrane helix</keyword>
<evidence type="ECO:0000256" key="3">
    <source>
        <dbReference type="ARBA" id="ARBA00022692"/>
    </source>
</evidence>
<evidence type="ECO:0000256" key="1">
    <source>
        <dbReference type="ARBA" id="ARBA00004141"/>
    </source>
</evidence>
<accession>A0A520S744</accession>
<organism evidence="7 8">
    <name type="scientific">OM182 bacterium</name>
    <dbReference type="NCBI Taxonomy" id="2510334"/>
    <lineage>
        <taxon>Bacteria</taxon>
        <taxon>Pseudomonadati</taxon>
        <taxon>Pseudomonadota</taxon>
        <taxon>Gammaproteobacteria</taxon>
        <taxon>OMG group</taxon>
        <taxon>OM182 clade</taxon>
    </lineage>
</organism>
<dbReference type="Proteomes" id="UP000320404">
    <property type="component" value="Unassembled WGS sequence"/>
</dbReference>
<evidence type="ECO:0000256" key="4">
    <source>
        <dbReference type="ARBA" id="ARBA00022989"/>
    </source>
</evidence>
<gene>
    <name evidence="7" type="ORF">EVA69_00295</name>
</gene>
<keyword evidence="3 6" id="KW-0812">Transmembrane</keyword>
<evidence type="ECO:0000313" key="7">
    <source>
        <dbReference type="EMBL" id="RZO78239.1"/>
    </source>
</evidence>
<dbReference type="InterPro" id="IPR006696">
    <property type="entry name" value="DUF423"/>
</dbReference>
<feature type="transmembrane region" description="Helical" evidence="6">
    <location>
        <begin position="5"/>
        <end position="25"/>
    </location>
</feature>
<evidence type="ECO:0000256" key="2">
    <source>
        <dbReference type="ARBA" id="ARBA00009694"/>
    </source>
</evidence>
<comment type="similarity">
    <text evidence="2">Belongs to the UPF0382 family.</text>
</comment>
<dbReference type="GO" id="GO:0005886">
    <property type="term" value="C:plasma membrane"/>
    <property type="evidence" value="ECO:0007669"/>
    <property type="project" value="TreeGrafter"/>
</dbReference>